<evidence type="ECO:0000256" key="1">
    <source>
        <dbReference type="SAM" id="MobiDB-lite"/>
    </source>
</evidence>
<proteinExistence type="predicted"/>
<sequence length="50" mass="5433">MDPDARRDTPPSLRTPGTDPIQPCSSKKVCLSGGHLVASCPFHGTTRERR</sequence>
<reference evidence="2 3" key="1">
    <citation type="submission" date="2014-06" db="EMBL/GenBank/DDBJ databases">
        <title>Draft genome sequence of iron oxidizing acidophile Leptospirillum ferriphilum DSM14647.</title>
        <authorList>
            <person name="Cardenas J.P."/>
            <person name="Lazcano M."/>
            <person name="Ossandon F.J."/>
            <person name="Corbett M."/>
            <person name="Holmes D.S."/>
            <person name="Watkin E."/>
        </authorList>
    </citation>
    <scope>NUCLEOTIDE SEQUENCE [LARGE SCALE GENOMIC DNA]</scope>
    <source>
        <strain evidence="2 3">DSM 14647</strain>
    </source>
</reference>
<evidence type="ECO:0000313" key="3">
    <source>
        <dbReference type="Proteomes" id="UP000029452"/>
    </source>
</evidence>
<name>A0A094YM98_9BACT</name>
<comment type="caution">
    <text evidence="2">The sequence shown here is derived from an EMBL/GenBank/DDBJ whole genome shotgun (WGS) entry which is preliminary data.</text>
</comment>
<accession>A0A094YM98</accession>
<dbReference type="EMBL" id="JPGK01000003">
    <property type="protein sequence ID" value="KGA94366.1"/>
    <property type="molecule type" value="Genomic_DNA"/>
</dbReference>
<dbReference type="AlphaFoldDB" id="A0A094YM98"/>
<feature type="region of interest" description="Disordered" evidence="1">
    <location>
        <begin position="1"/>
        <end position="24"/>
    </location>
</feature>
<dbReference type="Proteomes" id="UP000029452">
    <property type="component" value="Unassembled WGS sequence"/>
</dbReference>
<evidence type="ECO:0000313" key="2">
    <source>
        <dbReference type="EMBL" id="KGA94366.1"/>
    </source>
</evidence>
<organism evidence="2 3">
    <name type="scientific">Leptospirillum ferriphilum</name>
    <dbReference type="NCBI Taxonomy" id="178606"/>
    <lineage>
        <taxon>Bacteria</taxon>
        <taxon>Pseudomonadati</taxon>
        <taxon>Nitrospirota</taxon>
        <taxon>Nitrospiria</taxon>
        <taxon>Nitrospirales</taxon>
        <taxon>Nitrospiraceae</taxon>
        <taxon>Leptospirillum</taxon>
    </lineage>
</organism>
<gene>
    <name evidence="2" type="ORF">LptCag_1129</name>
</gene>
<protein>
    <submittedName>
        <fullName evidence="2">Uncharacterized protein</fullName>
    </submittedName>
</protein>
<dbReference type="PATRIC" id="fig|178606.4.peg.940"/>